<dbReference type="InterPro" id="IPR011251">
    <property type="entry name" value="Luciferase-like_dom"/>
</dbReference>
<dbReference type="EMBL" id="CAFAAV010000044">
    <property type="protein sequence ID" value="CAB4811706.1"/>
    <property type="molecule type" value="Genomic_DNA"/>
</dbReference>
<dbReference type="EMBL" id="CAFBMT010000002">
    <property type="protein sequence ID" value="CAB4914992.1"/>
    <property type="molecule type" value="Genomic_DNA"/>
</dbReference>
<dbReference type="NCBIfam" id="TIGR03619">
    <property type="entry name" value="F420_Rv2161c"/>
    <property type="match status" value="1"/>
</dbReference>
<dbReference type="GO" id="GO:0008726">
    <property type="term" value="F:alkanesulfonate monooxygenase activity"/>
    <property type="evidence" value="ECO:0007669"/>
    <property type="project" value="TreeGrafter"/>
</dbReference>
<dbReference type="InterPro" id="IPR050172">
    <property type="entry name" value="SsuD_RutA_monooxygenase"/>
</dbReference>
<dbReference type="InterPro" id="IPR019921">
    <property type="entry name" value="Lucif-like_OxRdtase_Rv2161c"/>
</dbReference>
<reference evidence="11" key="1">
    <citation type="submission" date="2020-05" db="EMBL/GenBank/DDBJ databases">
        <authorList>
            <person name="Chiriac C."/>
            <person name="Salcher M."/>
            <person name="Ghai R."/>
            <person name="Kavagutti S V."/>
        </authorList>
    </citation>
    <scope>NUCLEOTIDE SEQUENCE</scope>
</reference>
<evidence type="ECO:0000313" key="9">
    <source>
        <dbReference type="EMBL" id="CAB4849029.1"/>
    </source>
</evidence>
<dbReference type="EMBL" id="CAFBIY010000033">
    <property type="protein sequence ID" value="CAB4849029.1"/>
    <property type="molecule type" value="Genomic_DNA"/>
</dbReference>
<organism evidence="11">
    <name type="scientific">freshwater metagenome</name>
    <dbReference type="NCBI Taxonomy" id="449393"/>
    <lineage>
        <taxon>unclassified sequences</taxon>
        <taxon>metagenomes</taxon>
        <taxon>ecological metagenomes</taxon>
    </lineage>
</organism>
<dbReference type="Pfam" id="PF00296">
    <property type="entry name" value="Bac_luciferase"/>
    <property type="match status" value="1"/>
</dbReference>
<evidence type="ECO:0000313" key="8">
    <source>
        <dbReference type="EMBL" id="CAB4811706.1"/>
    </source>
</evidence>
<dbReference type="InterPro" id="IPR036661">
    <property type="entry name" value="Luciferase-like_sf"/>
</dbReference>
<evidence type="ECO:0000256" key="2">
    <source>
        <dbReference type="ARBA" id="ARBA00022643"/>
    </source>
</evidence>
<dbReference type="EMBL" id="CAESGF010000001">
    <property type="protein sequence ID" value="CAB4362332.1"/>
    <property type="molecule type" value="Genomic_DNA"/>
</dbReference>
<dbReference type="Gene3D" id="3.20.20.30">
    <property type="entry name" value="Luciferase-like domain"/>
    <property type="match status" value="1"/>
</dbReference>
<evidence type="ECO:0000313" key="10">
    <source>
        <dbReference type="EMBL" id="CAB4914992.1"/>
    </source>
</evidence>
<keyword evidence="3" id="KW-0560">Oxidoreductase</keyword>
<evidence type="ECO:0000259" key="5">
    <source>
        <dbReference type="Pfam" id="PF00296"/>
    </source>
</evidence>
<evidence type="ECO:0000256" key="3">
    <source>
        <dbReference type="ARBA" id="ARBA00023002"/>
    </source>
</evidence>
<dbReference type="PANTHER" id="PTHR42847:SF4">
    <property type="entry name" value="ALKANESULFONATE MONOOXYGENASE-RELATED"/>
    <property type="match status" value="1"/>
</dbReference>
<dbReference type="AlphaFoldDB" id="A0A6J7MGE9"/>
<feature type="domain" description="Luciferase-like" evidence="5">
    <location>
        <begin position="18"/>
        <end position="237"/>
    </location>
</feature>
<keyword evidence="4" id="KW-0503">Monooxygenase</keyword>
<evidence type="ECO:0000256" key="4">
    <source>
        <dbReference type="ARBA" id="ARBA00023033"/>
    </source>
</evidence>
<dbReference type="SUPFAM" id="SSF51679">
    <property type="entry name" value="Bacterial luciferase-like"/>
    <property type="match status" value="1"/>
</dbReference>
<dbReference type="EMBL" id="CAEZYF010000004">
    <property type="protein sequence ID" value="CAB4714455.1"/>
    <property type="molecule type" value="Genomic_DNA"/>
</dbReference>
<dbReference type="PANTHER" id="PTHR42847">
    <property type="entry name" value="ALKANESULFONATE MONOOXYGENASE"/>
    <property type="match status" value="1"/>
</dbReference>
<dbReference type="EMBL" id="CAFBOL010000011">
    <property type="protein sequence ID" value="CAB4979068.1"/>
    <property type="molecule type" value="Genomic_DNA"/>
</dbReference>
<sequence length="307" mass="33013">MPGLCRIGVQLPEVERRVPWSELVVMAKTAEEVGFDSLWVGDHLLYDLPDGSVRGPWEVWTSLAALAAVTQRVAIGPLVACTGFQNPAMLAKKAATVDAISGGRLILGLGAGWNEREYQAFGHPFEQRVARFVESFDLIRRLLAGEVVDHVGQFYSLDRCVIDPPPVRAGGPPLMVGSIGPRMLRATLPYVRGWNVWWNQFGNTPQGLAEVARPVRDMCAALGRDPDEVLCTAAVYVQAPGGGGRVMGDSNSGVAPISGSVEQVAEQLAAFAAVGASHLQLVVDPITQESIEWLGEVLALLDKARVR</sequence>
<evidence type="ECO:0000313" key="7">
    <source>
        <dbReference type="EMBL" id="CAB4714455.1"/>
    </source>
</evidence>
<name>A0A6J7MGE9_9ZZZZ</name>
<evidence type="ECO:0000256" key="1">
    <source>
        <dbReference type="ARBA" id="ARBA00022630"/>
    </source>
</evidence>
<protein>
    <submittedName>
        <fullName evidence="11">Unannotated protein</fullName>
    </submittedName>
</protein>
<gene>
    <name evidence="7" type="ORF">UFOPK2656_00887</name>
    <name evidence="8" type="ORF">UFOPK3099_00786</name>
    <name evidence="9" type="ORF">UFOPK3267_00837</name>
    <name evidence="10" type="ORF">UFOPK3651_00470</name>
    <name evidence="11" type="ORF">UFOPK3931_00688</name>
    <name evidence="6" type="ORF">UFOPK4189_00105</name>
</gene>
<keyword evidence="2" id="KW-0288">FMN</keyword>
<keyword evidence="1" id="KW-0285">Flavoprotein</keyword>
<dbReference type="GO" id="GO:0046306">
    <property type="term" value="P:alkanesulfonate catabolic process"/>
    <property type="evidence" value="ECO:0007669"/>
    <property type="project" value="TreeGrafter"/>
</dbReference>
<evidence type="ECO:0000313" key="6">
    <source>
        <dbReference type="EMBL" id="CAB4362332.1"/>
    </source>
</evidence>
<evidence type="ECO:0000313" key="11">
    <source>
        <dbReference type="EMBL" id="CAB4979068.1"/>
    </source>
</evidence>
<proteinExistence type="predicted"/>
<accession>A0A6J7MGE9</accession>